<evidence type="ECO:0000256" key="5">
    <source>
        <dbReference type="ARBA" id="ARBA00023239"/>
    </source>
</evidence>
<dbReference type="InterPro" id="IPR047596">
    <property type="entry name" value="OMPdecase_bac"/>
</dbReference>
<evidence type="ECO:0000313" key="10">
    <source>
        <dbReference type="EMBL" id="BBF81276.1"/>
    </source>
</evidence>
<protein>
    <recommendedName>
        <fullName evidence="6">Orotidine 5'-phosphate decarboxylase</fullName>
        <ecNumber evidence="6">4.1.1.23</ecNumber>
    </recommendedName>
    <alternativeName>
        <fullName evidence="6">OMP decarboxylase</fullName>
        <shortName evidence="6">OMPDCase</shortName>
        <shortName evidence="6">OMPdecase</shortName>
    </alternativeName>
</protein>
<reference evidence="11" key="2">
    <citation type="journal article" date="2017" name="Plant Physiol. Biochem.">
        <title>Differential oxidative and antioxidative response of duckweed Lemna minor toward plant growth promoting/inhibiting bacteria.</title>
        <authorList>
            <person name="Ishizawa H."/>
            <person name="Kuroda M."/>
            <person name="Morikawa M."/>
            <person name="Ike M."/>
        </authorList>
    </citation>
    <scope>NUCLEOTIDE SEQUENCE [LARGE SCALE GENOMIC DNA]</scope>
    <source>
        <strain evidence="11">M6</strain>
    </source>
</reference>
<keyword evidence="3 6" id="KW-0210">Decarboxylase</keyword>
<reference evidence="11" key="1">
    <citation type="journal article" date="2017" name="Biotechnol. Biofuels">
        <title>Evaluation of environmental bacterial communities as a factor affecting the growth of duckweed Lemna minor.</title>
        <authorList>
            <person name="Ishizawa H."/>
            <person name="Kuroda M."/>
            <person name="Morikawa M."/>
            <person name="Ike M."/>
        </authorList>
    </citation>
    <scope>NUCLEOTIDE SEQUENCE [LARGE SCALE GENOMIC DNA]</scope>
    <source>
        <strain evidence="11">M6</strain>
    </source>
</reference>
<proteinExistence type="inferred from homology"/>
<sequence>MTLPADPRIIVALDEPDLASARHLVEALGDHVSYYKIGLTLLGQGGLSLTEELGARGKQVFQDWKLHDIGAQVEGAAEAISRGACDMLTVHAEPQVMKAAVRGRQGHTKLLGVTVMTTLKQDDLDEMGYGMALEDLVKRRVDQAVEAGMDGVVASPHEAAMIRARVPADFLIVTPGVRPAWADANDQKRIATPADAIRNGATHMVIGRPITRAPDPVVAVQAILAELQG</sequence>
<dbReference type="CDD" id="cd04725">
    <property type="entry name" value="OMP_decarboxylase_like"/>
    <property type="match status" value="1"/>
</dbReference>
<dbReference type="UniPathway" id="UPA00070">
    <property type="reaction ID" value="UER00120"/>
</dbReference>
<feature type="active site" description="For OMPdecase activity" evidence="7">
    <location>
        <position position="63"/>
    </location>
</feature>
<dbReference type="InterPro" id="IPR013785">
    <property type="entry name" value="Aldolase_TIM"/>
</dbReference>
<feature type="binding site" evidence="6 8">
    <location>
        <position position="178"/>
    </location>
    <ligand>
        <name>substrate</name>
    </ligand>
</feature>
<evidence type="ECO:0000256" key="4">
    <source>
        <dbReference type="ARBA" id="ARBA00022975"/>
    </source>
</evidence>
<evidence type="ECO:0000256" key="6">
    <source>
        <dbReference type="HAMAP-Rule" id="MF_01200"/>
    </source>
</evidence>
<comment type="similarity">
    <text evidence="6">Belongs to the OMP decarboxylase family. Type 1 subfamily.</text>
</comment>
<dbReference type="OrthoDB" id="9806203at2"/>
<gene>
    <name evidence="6" type="primary">pyrF</name>
    <name evidence="10" type="ORF">EM6_1873</name>
</gene>
<evidence type="ECO:0000256" key="1">
    <source>
        <dbReference type="ARBA" id="ARBA00002356"/>
    </source>
</evidence>
<dbReference type="AlphaFoldDB" id="A0A3G9G3N4"/>
<evidence type="ECO:0000259" key="9">
    <source>
        <dbReference type="SMART" id="SM00934"/>
    </source>
</evidence>
<dbReference type="EMBL" id="AP018827">
    <property type="protein sequence ID" value="BBF81276.1"/>
    <property type="molecule type" value="Genomic_DNA"/>
</dbReference>
<dbReference type="InterPro" id="IPR001754">
    <property type="entry name" value="OMPdeCOase_dom"/>
</dbReference>
<comment type="subunit">
    <text evidence="6">Homodimer.</text>
</comment>
<dbReference type="GO" id="GO:0044205">
    <property type="term" value="P:'de novo' UMP biosynthetic process"/>
    <property type="evidence" value="ECO:0007669"/>
    <property type="project" value="UniProtKB-UniRule"/>
</dbReference>
<comment type="pathway">
    <text evidence="2 6">Pyrimidine metabolism; UMP biosynthesis via de novo pathway; UMP from orotate: step 2/2.</text>
</comment>
<dbReference type="HAMAP" id="MF_01200_B">
    <property type="entry name" value="OMPdecase_type1_B"/>
    <property type="match status" value="1"/>
</dbReference>
<keyword evidence="4 6" id="KW-0665">Pyrimidine biosynthesis</keyword>
<evidence type="ECO:0000256" key="8">
    <source>
        <dbReference type="PIRSR" id="PIRSR614732-2"/>
    </source>
</evidence>
<evidence type="ECO:0000313" key="11">
    <source>
        <dbReference type="Proteomes" id="UP000278756"/>
    </source>
</evidence>
<keyword evidence="5 6" id="KW-0456">Lyase</keyword>
<feature type="active site" description="Proton donor" evidence="6">
    <location>
        <position position="65"/>
    </location>
</feature>
<dbReference type="GO" id="GO:0006207">
    <property type="term" value="P:'de novo' pyrimidine nucleobase biosynthetic process"/>
    <property type="evidence" value="ECO:0007669"/>
    <property type="project" value="InterPro"/>
</dbReference>
<feature type="active site" description="For OMPdecase activity" evidence="7">
    <location>
        <position position="65"/>
    </location>
</feature>
<evidence type="ECO:0000256" key="3">
    <source>
        <dbReference type="ARBA" id="ARBA00022793"/>
    </source>
</evidence>
<dbReference type="GO" id="GO:0005829">
    <property type="term" value="C:cytosol"/>
    <property type="evidence" value="ECO:0007669"/>
    <property type="project" value="TreeGrafter"/>
</dbReference>
<dbReference type="GO" id="GO:0004590">
    <property type="term" value="F:orotidine-5'-phosphate decarboxylase activity"/>
    <property type="evidence" value="ECO:0007669"/>
    <property type="project" value="UniProtKB-UniRule"/>
</dbReference>
<dbReference type="SMART" id="SM00934">
    <property type="entry name" value="OMPdecase"/>
    <property type="match status" value="1"/>
</dbReference>
<dbReference type="Proteomes" id="UP000278756">
    <property type="component" value="Chromosome 1"/>
</dbReference>
<feature type="binding site" evidence="6 8">
    <location>
        <position position="208"/>
    </location>
    <ligand>
        <name>substrate</name>
    </ligand>
</feature>
<dbReference type="NCBIfam" id="TIGR01740">
    <property type="entry name" value="pyrF"/>
    <property type="match status" value="1"/>
</dbReference>
<feature type="domain" description="Orotidine 5'-phosphate decarboxylase" evidence="9">
    <location>
        <begin position="8"/>
        <end position="223"/>
    </location>
</feature>
<accession>A0A3G9G3N4</accession>
<feature type="binding site" evidence="6 8">
    <location>
        <position position="14"/>
    </location>
    <ligand>
        <name>substrate</name>
    </ligand>
</feature>
<dbReference type="SUPFAM" id="SSF51366">
    <property type="entry name" value="Ribulose-phoshate binding barrel"/>
    <property type="match status" value="1"/>
</dbReference>
<dbReference type="InterPro" id="IPR014732">
    <property type="entry name" value="OMPdecase"/>
</dbReference>
<dbReference type="EC" id="4.1.1.23" evidence="6"/>
<evidence type="ECO:0000256" key="2">
    <source>
        <dbReference type="ARBA" id="ARBA00004861"/>
    </source>
</evidence>
<feature type="binding site" evidence="6">
    <location>
        <begin position="63"/>
        <end position="72"/>
    </location>
    <ligand>
        <name>substrate</name>
    </ligand>
</feature>
<organism evidence="10 11">
    <name type="scientific">Asticcacaulis excentricus</name>
    <dbReference type="NCBI Taxonomy" id="78587"/>
    <lineage>
        <taxon>Bacteria</taxon>
        <taxon>Pseudomonadati</taxon>
        <taxon>Pseudomonadota</taxon>
        <taxon>Alphaproteobacteria</taxon>
        <taxon>Caulobacterales</taxon>
        <taxon>Caulobacteraceae</taxon>
        <taxon>Asticcacaulis</taxon>
    </lineage>
</organism>
<feature type="active site" description="For OMPdecase activity" evidence="7">
    <location>
        <position position="68"/>
    </location>
</feature>
<dbReference type="Gene3D" id="3.20.20.70">
    <property type="entry name" value="Aldolase class I"/>
    <property type="match status" value="1"/>
</dbReference>
<feature type="binding site" evidence="6 8">
    <location>
        <position position="36"/>
    </location>
    <ligand>
        <name>substrate</name>
    </ligand>
</feature>
<comment type="function">
    <text evidence="1 6">Catalyzes the decarboxylation of orotidine 5'-monophosphate (OMP) to uridine 5'-monophosphate (UMP).</text>
</comment>
<feature type="binding site" evidence="6 8">
    <location>
        <position position="207"/>
    </location>
    <ligand>
        <name>substrate</name>
    </ligand>
</feature>
<feature type="binding site" evidence="6 8">
    <location>
        <position position="117"/>
    </location>
    <ligand>
        <name>substrate</name>
    </ligand>
</feature>
<dbReference type="Pfam" id="PF00215">
    <property type="entry name" value="OMPdecase"/>
    <property type="match status" value="1"/>
</dbReference>
<name>A0A3G9G3N4_9CAUL</name>
<evidence type="ECO:0000256" key="7">
    <source>
        <dbReference type="PIRSR" id="PIRSR614732-1"/>
    </source>
</evidence>
<dbReference type="PANTHER" id="PTHR32119:SF2">
    <property type="entry name" value="OROTIDINE 5'-PHOSPHATE DECARBOXYLASE"/>
    <property type="match status" value="1"/>
</dbReference>
<feature type="binding site" evidence="6 8">
    <location>
        <position position="187"/>
    </location>
    <ligand>
        <name>substrate</name>
    </ligand>
</feature>
<dbReference type="PANTHER" id="PTHR32119">
    <property type="entry name" value="OROTIDINE 5'-PHOSPHATE DECARBOXYLASE"/>
    <property type="match status" value="1"/>
</dbReference>
<dbReference type="NCBIfam" id="NF001273">
    <property type="entry name" value="PRK00230.1"/>
    <property type="match status" value="1"/>
</dbReference>
<dbReference type="InterPro" id="IPR011060">
    <property type="entry name" value="RibuloseP-bd_barrel"/>
</dbReference>
<comment type="catalytic activity">
    <reaction evidence="6">
        <text>orotidine 5'-phosphate + H(+) = UMP + CO2</text>
        <dbReference type="Rhea" id="RHEA:11596"/>
        <dbReference type="ChEBI" id="CHEBI:15378"/>
        <dbReference type="ChEBI" id="CHEBI:16526"/>
        <dbReference type="ChEBI" id="CHEBI:57538"/>
        <dbReference type="ChEBI" id="CHEBI:57865"/>
        <dbReference type="EC" id="4.1.1.23"/>
    </reaction>
</comment>